<dbReference type="InterPro" id="IPR028087">
    <property type="entry name" value="Tad_N"/>
</dbReference>
<dbReference type="RefSeq" id="WP_084664663.1">
    <property type="nucleotide sequence ID" value="NZ_LT838272.1"/>
</dbReference>
<accession>A0A1W1VNE5</accession>
<evidence type="ECO:0000259" key="2">
    <source>
        <dbReference type="Pfam" id="PF13400"/>
    </source>
</evidence>
<dbReference type="STRING" id="698762.SAMN00808754_1133"/>
<evidence type="ECO:0000256" key="1">
    <source>
        <dbReference type="SAM" id="Phobius"/>
    </source>
</evidence>
<proteinExistence type="predicted"/>
<feature type="domain" description="Putative Flp pilus-assembly TadG-like N-terminal" evidence="2">
    <location>
        <begin position="10"/>
        <end position="56"/>
    </location>
</feature>
<dbReference type="Proteomes" id="UP000192569">
    <property type="component" value="Chromosome I"/>
</dbReference>
<feature type="transmembrane region" description="Helical" evidence="1">
    <location>
        <begin position="12"/>
        <end position="35"/>
    </location>
</feature>
<sequence>MDLFWRDEKGGALVLVAINMVVLLGFVALVIDLGLLAAARHKLLNAVDAAALAGVRELPFNPDRARIVAAEYASLNGAESIETEVSPDNTSLTVKARKELSYFLAPVLGFHRGEAKAQAIARIGGIKAVKKAAPLAVPWQDYQLGVKYTLKQAAGQESPLGPGNYSALSLGGTGASQYEDNLKYGYPGWLKVGDEVPTETGNMSHPTRRAIEYRLALCQHSPPCTPQHFEPDCPRILIVPLYNPSTLEGHQISSITIIGFAAFLVEQVRGEGNENYIEGYFIRTIVAGEADPQQPDYGLEGIKLVK</sequence>
<reference evidence="3 4" key="1">
    <citation type="submission" date="2017-04" db="EMBL/GenBank/DDBJ databases">
        <authorList>
            <person name="Afonso C.L."/>
            <person name="Miller P.J."/>
            <person name="Scott M.A."/>
            <person name="Spackman E."/>
            <person name="Goraichik I."/>
            <person name="Dimitrov K.M."/>
            <person name="Suarez D.L."/>
            <person name="Swayne D.E."/>
        </authorList>
    </citation>
    <scope>NUCLEOTIDE SEQUENCE [LARGE SCALE GENOMIC DNA]</scope>
    <source>
        <strain evidence="3 4">ToBE</strain>
    </source>
</reference>
<dbReference type="OrthoDB" id="5447051at2"/>
<name>A0A1W1VNE5_9FIRM</name>
<evidence type="ECO:0000313" key="4">
    <source>
        <dbReference type="Proteomes" id="UP000192569"/>
    </source>
</evidence>
<keyword evidence="1" id="KW-1133">Transmembrane helix</keyword>
<keyword evidence="1" id="KW-0472">Membrane</keyword>
<dbReference type="AlphaFoldDB" id="A0A1W1VNE5"/>
<evidence type="ECO:0000313" key="3">
    <source>
        <dbReference type="EMBL" id="SMB94889.1"/>
    </source>
</evidence>
<keyword evidence="4" id="KW-1185">Reference proteome</keyword>
<gene>
    <name evidence="3" type="ORF">SAMN00808754_1133</name>
</gene>
<keyword evidence="1" id="KW-0812">Transmembrane</keyword>
<dbReference type="EMBL" id="LT838272">
    <property type="protein sequence ID" value="SMB94889.1"/>
    <property type="molecule type" value="Genomic_DNA"/>
</dbReference>
<organism evidence="3 4">
    <name type="scientific">Thermanaeromonas toyohensis ToBE</name>
    <dbReference type="NCBI Taxonomy" id="698762"/>
    <lineage>
        <taxon>Bacteria</taxon>
        <taxon>Bacillati</taxon>
        <taxon>Bacillota</taxon>
        <taxon>Clostridia</taxon>
        <taxon>Neomoorellales</taxon>
        <taxon>Neomoorellaceae</taxon>
        <taxon>Thermanaeromonas</taxon>
    </lineage>
</organism>
<dbReference type="Pfam" id="PF13400">
    <property type="entry name" value="Tad"/>
    <property type="match status" value="1"/>
</dbReference>
<protein>
    <submittedName>
        <fullName evidence="3">Putative Flp pilus-assembly TadE/G-like</fullName>
    </submittedName>
</protein>